<evidence type="ECO:0000313" key="8">
    <source>
        <dbReference type="Proteomes" id="UP000283834"/>
    </source>
</evidence>
<dbReference type="GO" id="GO:0008408">
    <property type="term" value="F:3'-5' exonuclease activity"/>
    <property type="evidence" value="ECO:0007669"/>
    <property type="project" value="InterPro"/>
</dbReference>
<proteinExistence type="inferred from homology"/>
<dbReference type="AlphaFoldDB" id="A0A412NDX9"/>
<dbReference type="SMART" id="SM00482">
    <property type="entry name" value="POLAc"/>
    <property type="match status" value="1"/>
</dbReference>
<comment type="caution">
    <text evidence="7">The sequence shown here is derived from an EMBL/GenBank/DDBJ whole genome shotgun (WGS) entry which is preliminary data.</text>
</comment>
<dbReference type="GO" id="GO:0003887">
    <property type="term" value="F:DNA-directed DNA polymerase activity"/>
    <property type="evidence" value="ECO:0007669"/>
    <property type="project" value="UniProtKB-EC"/>
</dbReference>
<dbReference type="EMBL" id="QRWQ01000014">
    <property type="protein sequence ID" value="RGT36970.1"/>
    <property type="molecule type" value="Genomic_DNA"/>
</dbReference>
<dbReference type="SUPFAM" id="SSF53098">
    <property type="entry name" value="Ribonuclease H-like"/>
    <property type="match status" value="1"/>
</dbReference>
<dbReference type="RefSeq" id="WP_118047180.1">
    <property type="nucleotide sequence ID" value="NZ_QRWQ01000014.1"/>
</dbReference>
<evidence type="ECO:0000313" key="7">
    <source>
        <dbReference type="EMBL" id="RGT36970.1"/>
    </source>
</evidence>
<evidence type="ECO:0000256" key="1">
    <source>
        <dbReference type="ARBA" id="ARBA00007705"/>
    </source>
</evidence>
<reference evidence="7 8" key="1">
    <citation type="submission" date="2018-08" db="EMBL/GenBank/DDBJ databases">
        <title>A genome reference for cultivated species of the human gut microbiota.</title>
        <authorList>
            <person name="Zou Y."/>
            <person name="Xue W."/>
            <person name="Luo G."/>
        </authorList>
    </citation>
    <scope>NUCLEOTIDE SEQUENCE [LARGE SCALE GENOMIC DNA]</scope>
    <source>
        <strain evidence="7 8">AF19-16AC</strain>
    </source>
</reference>
<dbReference type="GO" id="GO:0006261">
    <property type="term" value="P:DNA-templated DNA replication"/>
    <property type="evidence" value="ECO:0007669"/>
    <property type="project" value="InterPro"/>
</dbReference>
<dbReference type="GO" id="GO:0003677">
    <property type="term" value="F:DNA binding"/>
    <property type="evidence" value="ECO:0007669"/>
    <property type="project" value="InterPro"/>
</dbReference>
<dbReference type="InterPro" id="IPR012337">
    <property type="entry name" value="RNaseH-like_sf"/>
</dbReference>
<dbReference type="Pfam" id="PF00476">
    <property type="entry name" value="DNA_pol_A"/>
    <property type="match status" value="1"/>
</dbReference>
<protein>
    <recommendedName>
        <fullName evidence="3">DNA polymerase I</fullName>
        <ecNumber evidence="2">2.7.7.7</ecNumber>
    </recommendedName>
</protein>
<dbReference type="InterPro" id="IPR043502">
    <property type="entry name" value="DNA/RNA_pol_sf"/>
</dbReference>
<evidence type="ECO:0000256" key="4">
    <source>
        <dbReference type="ARBA" id="ARBA00022705"/>
    </source>
</evidence>
<keyword evidence="4" id="KW-0235">DNA replication</keyword>
<dbReference type="PANTHER" id="PTHR10133">
    <property type="entry name" value="DNA POLYMERASE I"/>
    <property type="match status" value="1"/>
</dbReference>
<dbReference type="InterPro" id="IPR001098">
    <property type="entry name" value="DNA-dir_DNA_pol_A_palm_dom"/>
</dbReference>
<dbReference type="PANTHER" id="PTHR10133:SF27">
    <property type="entry name" value="DNA POLYMERASE NU"/>
    <property type="match status" value="1"/>
</dbReference>
<evidence type="ECO:0000259" key="6">
    <source>
        <dbReference type="SMART" id="SM00482"/>
    </source>
</evidence>
<dbReference type="Gene3D" id="3.30.420.10">
    <property type="entry name" value="Ribonuclease H-like superfamily/Ribonuclease H"/>
    <property type="match status" value="1"/>
</dbReference>
<comment type="similarity">
    <text evidence="1">Belongs to the DNA polymerase type-A family.</text>
</comment>
<organism evidence="7 8">
    <name type="scientific">Mediterraneibacter gnavus</name>
    <name type="common">Ruminococcus gnavus</name>
    <dbReference type="NCBI Taxonomy" id="33038"/>
    <lineage>
        <taxon>Bacteria</taxon>
        <taxon>Bacillati</taxon>
        <taxon>Bacillota</taxon>
        <taxon>Clostridia</taxon>
        <taxon>Lachnospirales</taxon>
        <taxon>Lachnospiraceae</taxon>
        <taxon>Mediterraneibacter</taxon>
    </lineage>
</organism>
<dbReference type="PRINTS" id="PR00868">
    <property type="entry name" value="DNAPOLI"/>
</dbReference>
<dbReference type="InterPro" id="IPR036397">
    <property type="entry name" value="RNaseH_sf"/>
</dbReference>
<name>A0A412NDX9_MEDGN</name>
<dbReference type="Gene3D" id="3.30.70.370">
    <property type="match status" value="1"/>
</dbReference>
<dbReference type="InterPro" id="IPR002298">
    <property type="entry name" value="DNA_polymerase_A"/>
</dbReference>
<dbReference type="InterPro" id="IPR002562">
    <property type="entry name" value="3'-5'_exonuclease_dom"/>
</dbReference>
<dbReference type="Gene3D" id="1.10.150.20">
    <property type="entry name" value="5' to 3' exonuclease, C-terminal subdomain"/>
    <property type="match status" value="1"/>
</dbReference>
<dbReference type="Proteomes" id="UP000283834">
    <property type="component" value="Unassembled WGS sequence"/>
</dbReference>
<evidence type="ECO:0000256" key="2">
    <source>
        <dbReference type="ARBA" id="ARBA00012417"/>
    </source>
</evidence>
<accession>A0A412NDX9</accession>
<evidence type="ECO:0000256" key="5">
    <source>
        <dbReference type="ARBA" id="ARBA00049244"/>
    </source>
</evidence>
<dbReference type="GO" id="GO:0006302">
    <property type="term" value="P:double-strand break repair"/>
    <property type="evidence" value="ECO:0007669"/>
    <property type="project" value="TreeGrafter"/>
</dbReference>
<gene>
    <name evidence="7" type="ORF">DWX36_12870</name>
</gene>
<dbReference type="Gene3D" id="1.20.1060.10">
    <property type="entry name" value="Taq DNA Polymerase, Chain T, domain 4"/>
    <property type="match status" value="1"/>
</dbReference>
<dbReference type="Pfam" id="PF01612">
    <property type="entry name" value="DNA_pol_A_exo1"/>
    <property type="match status" value="1"/>
</dbReference>
<dbReference type="SUPFAM" id="SSF56672">
    <property type="entry name" value="DNA/RNA polymerases"/>
    <property type="match status" value="1"/>
</dbReference>
<comment type="catalytic activity">
    <reaction evidence="5">
        <text>DNA(n) + a 2'-deoxyribonucleoside 5'-triphosphate = DNA(n+1) + diphosphate</text>
        <dbReference type="Rhea" id="RHEA:22508"/>
        <dbReference type="Rhea" id="RHEA-COMP:17339"/>
        <dbReference type="Rhea" id="RHEA-COMP:17340"/>
        <dbReference type="ChEBI" id="CHEBI:33019"/>
        <dbReference type="ChEBI" id="CHEBI:61560"/>
        <dbReference type="ChEBI" id="CHEBI:173112"/>
        <dbReference type="EC" id="2.7.7.7"/>
    </reaction>
</comment>
<dbReference type="EC" id="2.7.7.7" evidence="2"/>
<evidence type="ECO:0000256" key="3">
    <source>
        <dbReference type="ARBA" id="ARBA00020311"/>
    </source>
</evidence>
<feature type="domain" description="DNA-directed DNA polymerase family A palm" evidence="6">
    <location>
        <begin position="457"/>
        <end position="677"/>
    </location>
</feature>
<sequence>MAREIKVDMSRESVDLEDLSSRLAHKKVCNINLKRNQNTLLKGLEVINELVKSGRLHAEGEYEIIRTPERLKEVMETYLTGVSEYVLDVETTGLDVYNDILVGICLYNPDLPSFYVPFNHTDLQNKRVEGQMTEEECKAVMLPYLANGSLKCINHNIKFDDKVVTFQWGQRIANVWWDTNIAGWVLNENEKHGLKPMYNKYILNGEGSDEDFGDLFDGIPCNYIPIDIFAIYGANDGFKTWALYQFQKKYLREDHPRADYRKLYHVFRDIEMPLIDVCMDMELRGVEIREDYAKELSVKFNAEMAEKEKLCDEYVAKFDKFIEENPTLMRLTKGTKKINYNSPQQVACLFYDIFKLKSVSRKEPRGTGDKIVQQHRNKAKKAGTKKGEEFIHFLDNYQRYKECGKLLGTYIDKIPEVKCAKTNAVHTTYNQYGAKTGRFSSSDTVTKINLQNIPSHEKSIRKIFRARDGYKFVGGDFSQIEPRVLSYVSGDEAMQEAYREGKDLYAIMGSKVYGVPYEDCREFYPDGTVNAEGKHRRTTMKSVLLGIMYERGAKAIGEQFDKSAEWAQKLIDDFYKSFPKIQQLRLKVEKMAEEYGYVTTIQGRKRRLPEMQLPDHDDYRYQEAHRQSLNAVIQGSSADIMKLAMIAIYNDPQYKALDCHMVITVHDELIMEVPEDHIKEGADLLVNTMKRVGHSLIDLPMSVDAEVNDYWYGENLADDYLEEE</sequence>